<dbReference type="AlphaFoldDB" id="A0A834TND5"/>
<sequence length="252" mass="28605">MVDAPNLLHFTYFGSVDVYPLLILSAKCDANITLELIFPREFVLKNMVSPLHDVKHVIVKMGDILRGHTIPSLVESLLWLAPKPDILTLESSFKRKKSTIKFKYRWNAQKMDKEEDNCCIGLLIKCWRHYDLHIEYEGFDDNNRGNQLREFFASYHKLGLRGVPMGPSGCDPSRKSPILTNLSQIYEPDLGLLESQLRAVKVTTTRSAPPSRLHVLQREYLNHLGIRPSSRSAPFQAATSSLAELLSSKVSN</sequence>
<keyword evidence="2" id="KW-1185">Reference proteome</keyword>
<evidence type="ECO:0000313" key="1">
    <source>
        <dbReference type="EMBL" id="KAF7824131.1"/>
    </source>
</evidence>
<dbReference type="OrthoDB" id="1433025at2759"/>
<comment type="caution">
    <text evidence="1">The sequence shown here is derived from an EMBL/GenBank/DDBJ whole genome shotgun (WGS) entry which is preliminary data.</text>
</comment>
<dbReference type="EMBL" id="JAAIUW010000007">
    <property type="protein sequence ID" value="KAF7824131.1"/>
    <property type="molecule type" value="Genomic_DNA"/>
</dbReference>
<organism evidence="1 2">
    <name type="scientific">Senna tora</name>
    <dbReference type="NCBI Taxonomy" id="362788"/>
    <lineage>
        <taxon>Eukaryota</taxon>
        <taxon>Viridiplantae</taxon>
        <taxon>Streptophyta</taxon>
        <taxon>Embryophyta</taxon>
        <taxon>Tracheophyta</taxon>
        <taxon>Spermatophyta</taxon>
        <taxon>Magnoliopsida</taxon>
        <taxon>eudicotyledons</taxon>
        <taxon>Gunneridae</taxon>
        <taxon>Pentapetalae</taxon>
        <taxon>rosids</taxon>
        <taxon>fabids</taxon>
        <taxon>Fabales</taxon>
        <taxon>Fabaceae</taxon>
        <taxon>Caesalpinioideae</taxon>
        <taxon>Cassia clade</taxon>
        <taxon>Senna</taxon>
    </lineage>
</organism>
<proteinExistence type="predicted"/>
<accession>A0A834TND5</accession>
<gene>
    <name evidence="1" type="ORF">G2W53_022275</name>
</gene>
<protein>
    <submittedName>
        <fullName evidence="1">Putative F-box/FBD/LRR-repeat protein</fullName>
    </submittedName>
</protein>
<dbReference type="Proteomes" id="UP000634136">
    <property type="component" value="Unassembled WGS sequence"/>
</dbReference>
<reference evidence="1" key="1">
    <citation type="submission" date="2020-09" db="EMBL/GenBank/DDBJ databases">
        <title>Genome-Enabled Discovery of Anthraquinone Biosynthesis in Senna tora.</title>
        <authorList>
            <person name="Kang S.-H."/>
            <person name="Pandey R.P."/>
            <person name="Lee C.-M."/>
            <person name="Sim J.-S."/>
            <person name="Jeong J.-T."/>
            <person name="Choi B.-S."/>
            <person name="Jung M."/>
            <person name="Ginzburg D."/>
            <person name="Zhao K."/>
            <person name="Won S.Y."/>
            <person name="Oh T.-J."/>
            <person name="Yu Y."/>
            <person name="Kim N.-H."/>
            <person name="Lee O.R."/>
            <person name="Lee T.-H."/>
            <person name="Bashyal P."/>
            <person name="Kim T.-S."/>
            <person name="Lee W.-H."/>
            <person name="Kawkins C."/>
            <person name="Kim C.-K."/>
            <person name="Kim J.S."/>
            <person name="Ahn B.O."/>
            <person name="Rhee S.Y."/>
            <person name="Sohng J.K."/>
        </authorList>
    </citation>
    <scope>NUCLEOTIDE SEQUENCE</scope>
    <source>
        <tissue evidence="1">Leaf</tissue>
    </source>
</reference>
<evidence type="ECO:0000313" key="2">
    <source>
        <dbReference type="Proteomes" id="UP000634136"/>
    </source>
</evidence>
<name>A0A834TND5_9FABA</name>